<dbReference type="RefSeq" id="WP_084234553.1">
    <property type="nucleotide sequence ID" value="NZ_FWXW01000004.1"/>
</dbReference>
<evidence type="ECO:0000313" key="4">
    <source>
        <dbReference type="Proteomes" id="UP000192790"/>
    </source>
</evidence>
<protein>
    <submittedName>
        <fullName evidence="3">Relaxase/Mobilisation nuclease domain-containing protein</fullName>
    </submittedName>
</protein>
<dbReference type="STRING" id="1122930.SAMN02745168_1874"/>
<name>A0A1W2AP07_9FIRM</name>
<organism evidence="3 4">
    <name type="scientific">Papillibacter cinnamivorans DSM 12816</name>
    <dbReference type="NCBI Taxonomy" id="1122930"/>
    <lineage>
        <taxon>Bacteria</taxon>
        <taxon>Bacillati</taxon>
        <taxon>Bacillota</taxon>
        <taxon>Clostridia</taxon>
        <taxon>Eubacteriales</taxon>
        <taxon>Oscillospiraceae</taxon>
        <taxon>Papillibacter</taxon>
    </lineage>
</organism>
<feature type="domain" description="MobA/VirD2-like nuclease" evidence="2">
    <location>
        <begin position="46"/>
        <end position="173"/>
    </location>
</feature>
<evidence type="ECO:0000256" key="1">
    <source>
        <dbReference type="SAM" id="MobiDB-lite"/>
    </source>
</evidence>
<feature type="region of interest" description="Disordered" evidence="1">
    <location>
        <begin position="454"/>
        <end position="476"/>
    </location>
</feature>
<accession>A0A1W2AP07</accession>
<dbReference type="Proteomes" id="UP000192790">
    <property type="component" value="Unassembled WGS sequence"/>
</dbReference>
<gene>
    <name evidence="3" type="ORF">SAMN02745168_1874</name>
</gene>
<dbReference type="InterPro" id="IPR005094">
    <property type="entry name" value="Endonuclease_MobA/VirD2"/>
</dbReference>
<proteinExistence type="predicted"/>
<evidence type="ECO:0000313" key="3">
    <source>
        <dbReference type="EMBL" id="SMC62403.1"/>
    </source>
</evidence>
<dbReference type="OrthoDB" id="9762440at2"/>
<dbReference type="EMBL" id="FWXW01000004">
    <property type="protein sequence ID" value="SMC62403.1"/>
    <property type="molecule type" value="Genomic_DNA"/>
</dbReference>
<keyword evidence="4" id="KW-1185">Reference proteome</keyword>
<reference evidence="3 4" key="1">
    <citation type="submission" date="2017-04" db="EMBL/GenBank/DDBJ databases">
        <authorList>
            <person name="Afonso C.L."/>
            <person name="Miller P.J."/>
            <person name="Scott M.A."/>
            <person name="Spackman E."/>
            <person name="Goraichik I."/>
            <person name="Dimitrov K.M."/>
            <person name="Suarez D.L."/>
            <person name="Swayne D.E."/>
        </authorList>
    </citation>
    <scope>NUCLEOTIDE SEQUENCE [LARGE SCALE GENOMIC DNA]</scope>
    <source>
        <strain evidence="3 4">DSM 12816</strain>
    </source>
</reference>
<dbReference type="AlphaFoldDB" id="A0A1W2AP07"/>
<sequence>MAVTSIWPIKSHLETVINYARNPEKTIEKNYEGMAALHKIDNVVEYAADNMKTEERKYVTCINCREETAVEQFMETKRYWGKTDGRICFHGYQSFKEAEVTAEIAHGIGVKLAERLWGDRFEVVVATHCNTGHYHNHFVLNSVSCADGYHFDNSPYDYRRMREESDRLCREYRISVIENPTGRGKNYGEYLAEKNGKRSPRGTIRADIDRAIAVSISWRGFQKEMETCGYEFKINGESGAQLKYPGLKPPGAKSFFRFHKLGAGYGLDDIYERLSQELSRTVPFPEEERDEVLRHRAKTQPQYHKHMTGLQGLYIRYCYELHIIEKHPASAKRVSFFMREDLARLDKLDAQTRFLGKSQIETIENLMAHKNKTAGKMDILAAKRNELRNDLKRVSRNGDSADVEAVKAQIADTSAQLKTLRKDLVLCDAIALRSAQTREELEWLIDQQENNREEEKQYELFGRRGRTGRENDTRGN</sequence>
<evidence type="ECO:0000259" key="2">
    <source>
        <dbReference type="Pfam" id="PF03432"/>
    </source>
</evidence>
<dbReference type="Pfam" id="PF03432">
    <property type="entry name" value="Relaxase"/>
    <property type="match status" value="1"/>
</dbReference>